<feature type="region of interest" description="Disordered" evidence="1">
    <location>
        <begin position="249"/>
        <end position="335"/>
    </location>
</feature>
<feature type="compositionally biased region" description="Basic and acidic residues" evidence="1">
    <location>
        <begin position="360"/>
        <end position="369"/>
    </location>
</feature>
<organism evidence="2 3">
    <name type="scientific">Naematelia encephala</name>
    <dbReference type="NCBI Taxonomy" id="71784"/>
    <lineage>
        <taxon>Eukaryota</taxon>
        <taxon>Fungi</taxon>
        <taxon>Dikarya</taxon>
        <taxon>Basidiomycota</taxon>
        <taxon>Agaricomycotina</taxon>
        <taxon>Tremellomycetes</taxon>
        <taxon>Tremellales</taxon>
        <taxon>Naemateliaceae</taxon>
        <taxon>Naematelia</taxon>
    </lineage>
</organism>
<evidence type="ECO:0000313" key="2">
    <source>
        <dbReference type="EMBL" id="ORY35771.1"/>
    </source>
</evidence>
<name>A0A1Y2BM12_9TREE</name>
<keyword evidence="3" id="KW-1185">Reference proteome</keyword>
<evidence type="ECO:0000313" key="3">
    <source>
        <dbReference type="Proteomes" id="UP000193986"/>
    </source>
</evidence>
<protein>
    <submittedName>
        <fullName evidence="2">Uncharacterized protein</fullName>
    </submittedName>
</protein>
<evidence type="ECO:0000256" key="1">
    <source>
        <dbReference type="SAM" id="MobiDB-lite"/>
    </source>
</evidence>
<gene>
    <name evidence="2" type="ORF">BCR39DRAFT_596398</name>
</gene>
<feature type="region of interest" description="Disordered" evidence="1">
    <location>
        <begin position="360"/>
        <end position="430"/>
    </location>
</feature>
<comment type="caution">
    <text evidence="2">The sequence shown here is derived from an EMBL/GenBank/DDBJ whole genome shotgun (WGS) entry which is preliminary data.</text>
</comment>
<feature type="compositionally biased region" description="Low complexity" evidence="1">
    <location>
        <begin position="249"/>
        <end position="259"/>
    </location>
</feature>
<sequence>MSSSSSDQPSLELIQICFRSLQDDQSPQQFLQTLRVISDLNSAFPSTISTVPSTTLKELVGDQPIQYTTLDAIWLSYFRRTSQKSEHNPLDQWVKCLETINNVRDEALSDLNRLIDGKDKRRARKKRVTAQWLLAVQSGSQACLETSLYKHRLQGGPVSALEEQLARIALDPVTKDYRTKGLYTSRLQELLVDDGVIVTPQDFIDSLAPELARHDFRALAKCLTTDFPHVYNATLELLKKTQSGQSTLASSAQTAQATTDLRASTADPGTHTTVEASATSGGGPLQRNTVFDDGTTPSASSAPEVTDLPESVDAKESVTSGSADSTDTPELKCTSSTASTQVFFSLKSGPSSQYLGVDWPKVEASDPHGDYNPNPKQLSPRASRRHLVSSRSSGVMTRPSSPVGSSTDPELSTASTRPRASSVPDSKLSR</sequence>
<feature type="compositionally biased region" description="Polar residues" evidence="1">
    <location>
        <begin position="389"/>
        <end position="419"/>
    </location>
</feature>
<reference evidence="2 3" key="1">
    <citation type="submission" date="2016-07" db="EMBL/GenBank/DDBJ databases">
        <title>Pervasive Adenine N6-methylation of Active Genes in Fungi.</title>
        <authorList>
            <consortium name="DOE Joint Genome Institute"/>
            <person name="Mondo S.J."/>
            <person name="Dannebaum R.O."/>
            <person name="Kuo R.C."/>
            <person name="Labutti K."/>
            <person name="Haridas S."/>
            <person name="Kuo A."/>
            <person name="Salamov A."/>
            <person name="Ahrendt S.R."/>
            <person name="Lipzen A."/>
            <person name="Sullivan W."/>
            <person name="Andreopoulos W.B."/>
            <person name="Clum A."/>
            <person name="Lindquist E."/>
            <person name="Daum C."/>
            <person name="Ramamoorthy G.K."/>
            <person name="Gryganskyi A."/>
            <person name="Culley D."/>
            <person name="Magnuson J.K."/>
            <person name="James T.Y."/>
            <person name="O'Malley M.A."/>
            <person name="Stajich J.E."/>
            <person name="Spatafora J.W."/>
            <person name="Visel A."/>
            <person name="Grigoriev I.V."/>
        </authorList>
    </citation>
    <scope>NUCLEOTIDE SEQUENCE [LARGE SCALE GENOMIC DNA]</scope>
    <source>
        <strain evidence="2 3">68-887.2</strain>
    </source>
</reference>
<dbReference type="InParanoid" id="A0A1Y2BM12"/>
<feature type="compositionally biased region" description="Polar residues" evidence="1">
    <location>
        <begin position="317"/>
        <end position="335"/>
    </location>
</feature>
<dbReference type="EMBL" id="MCFC01000001">
    <property type="protein sequence ID" value="ORY35771.1"/>
    <property type="molecule type" value="Genomic_DNA"/>
</dbReference>
<feature type="compositionally biased region" description="Polar residues" evidence="1">
    <location>
        <begin position="270"/>
        <end position="279"/>
    </location>
</feature>
<dbReference type="Proteomes" id="UP000193986">
    <property type="component" value="Unassembled WGS sequence"/>
</dbReference>
<dbReference type="AlphaFoldDB" id="A0A1Y2BM12"/>
<proteinExistence type="predicted"/>
<accession>A0A1Y2BM12</accession>